<feature type="coiled-coil region" evidence="1">
    <location>
        <begin position="87"/>
        <end position="114"/>
    </location>
</feature>
<dbReference type="PANTHER" id="PTHR32046:SF11">
    <property type="entry name" value="IMMUNE-ASSOCIATED NUCLEOTIDE-BINDING PROTEIN 10-LIKE"/>
    <property type="match status" value="1"/>
</dbReference>
<evidence type="ECO:0000256" key="1">
    <source>
        <dbReference type="SAM" id="Coils"/>
    </source>
</evidence>
<name>A0A1I7ZVF1_9BILA</name>
<dbReference type="InterPro" id="IPR058519">
    <property type="entry name" value="DUF8206"/>
</dbReference>
<keyword evidence="1" id="KW-0175">Coiled coil</keyword>
<feature type="region of interest" description="Disordered" evidence="2">
    <location>
        <begin position="228"/>
        <end position="247"/>
    </location>
</feature>
<evidence type="ECO:0000313" key="4">
    <source>
        <dbReference type="Proteomes" id="UP000095287"/>
    </source>
</evidence>
<keyword evidence="4" id="KW-1185">Reference proteome</keyword>
<dbReference type="PANTHER" id="PTHR32046">
    <property type="entry name" value="G DOMAIN-CONTAINING PROTEIN"/>
    <property type="match status" value="1"/>
</dbReference>
<reference evidence="5" key="1">
    <citation type="submission" date="2016-11" db="UniProtKB">
        <authorList>
            <consortium name="WormBaseParasite"/>
        </authorList>
    </citation>
    <scope>IDENTIFICATION</scope>
</reference>
<feature type="domain" description="DUF8206" evidence="3">
    <location>
        <begin position="7"/>
        <end position="63"/>
    </location>
</feature>
<evidence type="ECO:0000313" key="5">
    <source>
        <dbReference type="WBParaSite" id="L893_g2998.t1"/>
    </source>
</evidence>
<dbReference type="Pfam" id="PF26633">
    <property type="entry name" value="DUF8206"/>
    <property type="match status" value="1"/>
</dbReference>
<accession>A0A1I7ZVF1</accession>
<dbReference type="WBParaSite" id="L893_g2998.t1">
    <property type="protein sequence ID" value="L893_g2998.t1"/>
    <property type="gene ID" value="L893_g2998"/>
</dbReference>
<protein>
    <submittedName>
        <fullName evidence="5">DUF148 domain-containing protein</fullName>
    </submittedName>
</protein>
<dbReference type="Proteomes" id="UP000095287">
    <property type="component" value="Unplaced"/>
</dbReference>
<dbReference type="AlphaFoldDB" id="A0A1I7ZVF1"/>
<proteinExistence type="predicted"/>
<evidence type="ECO:0000256" key="2">
    <source>
        <dbReference type="SAM" id="MobiDB-lite"/>
    </source>
</evidence>
<organism evidence="4 5">
    <name type="scientific">Steinernema glaseri</name>
    <dbReference type="NCBI Taxonomy" id="37863"/>
    <lineage>
        <taxon>Eukaryota</taxon>
        <taxon>Metazoa</taxon>
        <taxon>Ecdysozoa</taxon>
        <taxon>Nematoda</taxon>
        <taxon>Chromadorea</taxon>
        <taxon>Rhabditida</taxon>
        <taxon>Tylenchina</taxon>
        <taxon>Panagrolaimomorpha</taxon>
        <taxon>Strongyloidoidea</taxon>
        <taxon>Steinernematidae</taxon>
        <taxon>Steinernema</taxon>
    </lineage>
</organism>
<evidence type="ECO:0000259" key="3">
    <source>
        <dbReference type="Pfam" id="PF26633"/>
    </source>
</evidence>
<sequence length="247" mass="28241">MGIPGTSESQILYRTCHQQCTRTNVQPGRYPNPELQHCRVMGGTMNCQQCGCSWETHLHIRYEQKQVVVEVPNTKVEQALTTNYNGEMRVADLIMRLERRIEELQVKEKRIRTAFTKFVAFLNQNAIAVINDAYGEYLEQSIKLAKNEVEVTGQGNAKVEQLEKYLAEYREEVAIIKEHIKEARRSTTITSVDAMKRELQQMNELGHQFKTFLQVSVQAPKNCRRENEVHLNSSGGGFKGSSGNGYK</sequence>
<feature type="coiled-coil region" evidence="1">
    <location>
        <begin position="159"/>
        <end position="186"/>
    </location>
</feature>
<feature type="compositionally biased region" description="Gly residues" evidence="2">
    <location>
        <begin position="234"/>
        <end position="247"/>
    </location>
</feature>